<dbReference type="EMBL" id="JBHFAB010000028">
    <property type="protein sequence ID" value="MFC1420603.1"/>
    <property type="molecule type" value="Genomic_DNA"/>
</dbReference>
<dbReference type="Pfam" id="PF00528">
    <property type="entry name" value="BPD_transp_1"/>
    <property type="match status" value="1"/>
</dbReference>
<dbReference type="RefSeq" id="WP_380542164.1">
    <property type="nucleotide sequence ID" value="NZ_JBHFAB010000028.1"/>
</dbReference>
<name>A0ABV6W3N0_9ACTN</name>
<keyword evidence="10" id="KW-1185">Reference proteome</keyword>
<dbReference type="CDD" id="cd06261">
    <property type="entry name" value="TM_PBP2"/>
    <property type="match status" value="1"/>
</dbReference>
<evidence type="ECO:0000259" key="8">
    <source>
        <dbReference type="PROSITE" id="PS50928"/>
    </source>
</evidence>
<comment type="subcellular location">
    <subcellularLocation>
        <location evidence="1 7">Cell membrane</location>
        <topology evidence="1 7">Multi-pass membrane protein</topology>
    </subcellularLocation>
</comment>
<gene>
    <name evidence="9" type="ORF">ACEZDE_28765</name>
</gene>
<evidence type="ECO:0000256" key="4">
    <source>
        <dbReference type="ARBA" id="ARBA00022692"/>
    </source>
</evidence>
<keyword evidence="2 7" id="KW-0813">Transport</keyword>
<feature type="transmembrane region" description="Helical" evidence="7">
    <location>
        <begin position="164"/>
        <end position="184"/>
    </location>
</feature>
<evidence type="ECO:0000313" key="9">
    <source>
        <dbReference type="EMBL" id="MFC1420603.1"/>
    </source>
</evidence>
<keyword evidence="3" id="KW-1003">Cell membrane</keyword>
<evidence type="ECO:0000256" key="1">
    <source>
        <dbReference type="ARBA" id="ARBA00004651"/>
    </source>
</evidence>
<proteinExistence type="inferred from homology"/>
<sequence>MATATDTGTRTLVSRVQLNRPHGRVIYWSALVLTLVIFTLVFLGPLYMMVTGGLKTTQEAIQDPPTYYPHHVAASTYQTAWTQLNLAKLLLNTLLYAFGALFFQLILDISAAYAFSKLRPALGNVLLGAMLSTLMIPAMVLIVPQYITAISLPFIHVNLLNTPWAIWIPGVASAFNIYLLKRFFDSIPQELLDAASIDGAGPLRTLWSIVLPMSRPIVSVVSIFALVAVWKDFLWPLLVEPDPTKQTLNAGIYSLSQGVPENVLIAASAISAAPTILFFLFFQRNIMAGLTAGSLKG</sequence>
<feature type="transmembrane region" description="Helical" evidence="7">
    <location>
        <begin position="122"/>
        <end position="144"/>
    </location>
</feature>
<evidence type="ECO:0000256" key="3">
    <source>
        <dbReference type="ARBA" id="ARBA00022475"/>
    </source>
</evidence>
<dbReference type="Gene3D" id="1.10.3720.10">
    <property type="entry name" value="MetI-like"/>
    <property type="match status" value="1"/>
</dbReference>
<evidence type="ECO:0000256" key="7">
    <source>
        <dbReference type="RuleBase" id="RU363032"/>
    </source>
</evidence>
<dbReference type="PANTHER" id="PTHR43744:SF12">
    <property type="entry name" value="ABC TRANSPORTER PERMEASE PROTEIN MG189-RELATED"/>
    <property type="match status" value="1"/>
</dbReference>
<feature type="transmembrane region" description="Helical" evidence="7">
    <location>
        <begin position="25"/>
        <end position="48"/>
    </location>
</feature>
<dbReference type="InterPro" id="IPR000515">
    <property type="entry name" value="MetI-like"/>
</dbReference>
<evidence type="ECO:0000256" key="5">
    <source>
        <dbReference type="ARBA" id="ARBA00022989"/>
    </source>
</evidence>
<keyword evidence="5 7" id="KW-1133">Transmembrane helix</keyword>
<dbReference type="PROSITE" id="PS50928">
    <property type="entry name" value="ABC_TM1"/>
    <property type="match status" value="1"/>
</dbReference>
<feature type="domain" description="ABC transmembrane type-1" evidence="8">
    <location>
        <begin position="90"/>
        <end position="282"/>
    </location>
</feature>
<evidence type="ECO:0000256" key="6">
    <source>
        <dbReference type="ARBA" id="ARBA00023136"/>
    </source>
</evidence>
<comment type="caution">
    <text evidence="9">The sequence shown here is derived from an EMBL/GenBank/DDBJ whole genome shotgun (WGS) entry which is preliminary data.</text>
</comment>
<feature type="transmembrane region" description="Helical" evidence="7">
    <location>
        <begin position="94"/>
        <end position="115"/>
    </location>
</feature>
<organism evidence="9 10">
    <name type="scientific">Streptacidiphilus cavernicola</name>
    <dbReference type="NCBI Taxonomy" id="3342716"/>
    <lineage>
        <taxon>Bacteria</taxon>
        <taxon>Bacillati</taxon>
        <taxon>Actinomycetota</taxon>
        <taxon>Actinomycetes</taxon>
        <taxon>Kitasatosporales</taxon>
        <taxon>Streptomycetaceae</taxon>
        <taxon>Streptacidiphilus</taxon>
    </lineage>
</organism>
<comment type="similarity">
    <text evidence="7">Belongs to the binding-protein-dependent transport system permease family.</text>
</comment>
<dbReference type="Proteomes" id="UP001592531">
    <property type="component" value="Unassembled WGS sequence"/>
</dbReference>
<dbReference type="PANTHER" id="PTHR43744">
    <property type="entry name" value="ABC TRANSPORTER PERMEASE PROTEIN MG189-RELATED-RELATED"/>
    <property type="match status" value="1"/>
</dbReference>
<dbReference type="SUPFAM" id="SSF161098">
    <property type="entry name" value="MetI-like"/>
    <property type="match status" value="1"/>
</dbReference>
<protein>
    <submittedName>
        <fullName evidence="9">Carbohydrate ABC transporter permease</fullName>
    </submittedName>
</protein>
<keyword evidence="4 7" id="KW-0812">Transmembrane</keyword>
<dbReference type="InterPro" id="IPR035906">
    <property type="entry name" value="MetI-like_sf"/>
</dbReference>
<accession>A0ABV6W3N0</accession>
<keyword evidence="6 7" id="KW-0472">Membrane</keyword>
<feature type="transmembrane region" description="Helical" evidence="7">
    <location>
        <begin position="205"/>
        <end position="230"/>
    </location>
</feature>
<reference evidence="9 10" key="1">
    <citation type="submission" date="2024-09" db="EMBL/GenBank/DDBJ databases">
        <authorList>
            <person name="Lee S.D."/>
        </authorList>
    </citation>
    <scope>NUCLEOTIDE SEQUENCE [LARGE SCALE GENOMIC DNA]</scope>
    <source>
        <strain evidence="9 10">N8-3</strain>
    </source>
</reference>
<evidence type="ECO:0000313" key="10">
    <source>
        <dbReference type="Proteomes" id="UP001592531"/>
    </source>
</evidence>
<feature type="transmembrane region" description="Helical" evidence="7">
    <location>
        <begin position="263"/>
        <end position="282"/>
    </location>
</feature>
<evidence type="ECO:0000256" key="2">
    <source>
        <dbReference type="ARBA" id="ARBA00022448"/>
    </source>
</evidence>